<proteinExistence type="inferred from homology"/>
<evidence type="ECO:0000313" key="3">
    <source>
        <dbReference type="Proteomes" id="UP000501868"/>
    </source>
</evidence>
<comment type="catalytic activity">
    <reaction evidence="1">
        <text>5-oxo-L-proline + ATP + 2 H2O = L-glutamate + ADP + phosphate + H(+)</text>
        <dbReference type="Rhea" id="RHEA:10348"/>
        <dbReference type="ChEBI" id="CHEBI:15377"/>
        <dbReference type="ChEBI" id="CHEBI:15378"/>
        <dbReference type="ChEBI" id="CHEBI:29985"/>
        <dbReference type="ChEBI" id="CHEBI:30616"/>
        <dbReference type="ChEBI" id="CHEBI:43474"/>
        <dbReference type="ChEBI" id="CHEBI:58402"/>
        <dbReference type="ChEBI" id="CHEBI:456216"/>
        <dbReference type="EC" id="3.5.2.9"/>
    </reaction>
</comment>
<keyword evidence="1" id="KW-0547">Nucleotide-binding</keyword>
<dbReference type="PANTHER" id="PTHR30292">
    <property type="entry name" value="UNCHARACTERIZED PROTEIN YBGL-RELATED"/>
    <property type="match status" value="1"/>
</dbReference>
<sequence length="256" mass="27919">MFQVDLNCDLGESFGRYKLGEQEEILKYVTSANIACGFHSGDPSVMRETVKMAVANGVKIGAHPGLPDLNGFGRREMAITPQEGYDMVVYQIGALQGFLMTFNEKMQHVKPHGALYNMAAKDRKLAEAIAQAVYDVSPSLILFGLAGSELTKAGEKIGLRTAHEVFADRTYQADGSLTSRSQMDALITDQEQSVVQIVKMVTEGKVLSQQKTEVSLRADTICIHGDGAHALAFAKYINETLDKNNITKTAISNLEV</sequence>
<dbReference type="AlphaFoldDB" id="A0A6H1NVU3"/>
<comment type="subunit">
    <text evidence="1">Forms a complex composed of PxpA, PxpB and PxpC.</text>
</comment>
<name>A0A6H1NVU3_PRIMG</name>
<reference evidence="2 3" key="2">
    <citation type="submission" date="2020-04" db="EMBL/GenBank/DDBJ databases">
        <authorList>
            <person name="Fomenkov A."/>
            <person name="Anton B.P."/>
            <person name="Roberts R.J."/>
        </authorList>
    </citation>
    <scope>NUCLEOTIDE SEQUENCE [LARGE SCALE GENOMIC DNA]</scope>
    <source>
        <strain evidence="2 3">S2</strain>
    </source>
</reference>
<dbReference type="InterPro" id="IPR005501">
    <property type="entry name" value="LamB/YcsF/PxpA-like"/>
</dbReference>
<evidence type="ECO:0000256" key="1">
    <source>
        <dbReference type="HAMAP-Rule" id="MF_00691"/>
    </source>
</evidence>
<dbReference type="GO" id="GO:0005975">
    <property type="term" value="P:carbohydrate metabolic process"/>
    <property type="evidence" value="ECO:0007669"/>
    <property type="project" value="InterPro"/>
</dbReference>
<dbReference type="NCBIfam" id="NF003816">
    <property type="entry name" value="PRK05406.1-5"/>
    <property type="match status" value="1"/>
</dbReference>
<evidence type="ECO:0000313" key="2">
    <source>
        <dbReference type="EMBL" id="QIZ05414.1"/>
    </source>
</evidence>
<dbReference type="HAMAP" id="MF_00691">
    <property type="entry name" value="PxpA"/>
    <property type="match status" value="1"/>
</dbReference>
<dbReference type="InterPro" id="IPR011330">
    <property type="entry name" value="Glyco_hydro/deAcase_b/a-brl"/>
</dbReference>
<dbReference type="NCBIfam" id="NF003814">
    <property type="entry name" value="PRK05406.1-3"/>
    <property type="match status" value="1"/>
</dbReference>
<keyword evidence="1" id="KW-0067">ATP-binding</keyword>
<dbReference type="Proteomes" id="UP000501868">
    <property type="component" value="Chromosome"/>
</dbReference>
<protein>
    <recommendedName>
        <fullName evidence="1">5-oxoprolinase subunit A</fullName>
        <shortName evidence="1">5-OPase subunit A</shortName>
        <ecNumber evidence="1">3.5.2.9</ecNumber>
    </recommendedName>
    <alternativeName>
        <fullName evidence="1">5-oxoprolinase (ATP-hydrolyzing) subunit A</fullName>
    </alternativeName>
</protein>
<dbReference type="Gene3D" id="3.20.20.370">
    <property type="entry name" value="Glycoside hydrolase/deacetylase"/>
    <property type="match status" value="1"/>
</dbReference>
<gene>
    <name evidence="1" type="primary">pxpA</name>
    <name evidence="2" type="ORF">HFZ78_00395</name>
</gene>
<reference evidence="2 3" key="1">
    <citation type="submission" date="2020-04" db="EMBL/GenBank/DDBJ databases">
        <title>Genome-Wide Identification of 5-Methylcytosine Sites in Bacterial Genomes By High-Throughput Sequencing of MspJI Restriction Fragments.</title>
        <authorList>
            <person name="Wu V."/>
        </authorList>
    </citation>
    <scope>NUCLEOTIDE SEQUENCE [LARGE SCALE GENOMIC DNA]</scope>
    <source>
        <strain evidence="2 3">S2</strain>
    </source>
</reference>
<dbReference type="GO" id="GO:0017168">
    <property type="term" value="F:5-oxoprolinase (ATP-hydrolyzing) activity"/>
    <property type="evidence" value="ECO:0007669"/>
    <property type="project" value="UniProtKB-UniRule"/>
</dbReference>
<comment type="function">
    <text evidence="1">Catalyzes the cleavage of 5-oxoproline to form L-glutamate coupled to the hydrolysis of ATP to ADP and inorganic phosphate.</text>
</comment>
<dbReference type="EMBL" id="CP051128">
    <property type="protein sequence ID" value="QIZ05414.1"/>
    <property type="molecule type" value="Genomic_DNA"/>
</dbReference>
<accession>A0A6H1NVU3</accession>
<keyword evidence="1" id="KW-0378">Hydrolase</keyword>
<dbReference type="GO" id="GO:0005524">
    <property type="term" value="F:ATP binding"/>
    <property type="evidence" value="ECO:0007669"/>
    <property type="project" value="UniProtKB-UniRule"/>
</dbReference>
<dbReference type="CDD" id="cd10787">
    <property type="entry name" value="LamB_YcsF_like"/>
    <property type="match status" value="1"/>
</dbReference>
<organism evidence="2 3">
    <name type="scientific">Priestia megaterium</name>
    <name type="common">Bacillus megaterium</name>
    <dbReference type="NCBI Taxonomy" id="1404"/>
    <lineage>
        <taxon>Bacteria</taxon>
        <taxon>Bacillati</taxon>
        <taxon>Bacillota</taxon>
        <taxon>Bacilli</taxon>
        <taxon>Bacillales</taxon>
        <taxon>Bacillaceae</taxon>
        <taxon>Priestia</taxon>
    </lineage>
</organism>
<dbReference type="Pfam" id="PF03746">
    <property type="entry name" value="LamB_YcsF"/>
    <property type="match status" value="1"/>
</dbReference>
<dbReference type="SUPFAM" id="SSF88713">
    <property type="entry name" value="Glycoside hydrolase/deacetylase"/>
    <property type="match status" value="1"/>
</dbReference>
<dbReference type="PANTHER" id="PTHR30292:SF0">
    <property type="entry name" value="5-OXOPROLINASE SUBUNIT A"/>
    <property type="match status" value="1"/>
</dbReference>
<dbReference type="EC" id="3.5.2.9" evidence="1"/>
<comment type="similarity">
    <text evidence="1">Belongs to the LamB/PxpA family.</text>
</comment>